<dbReference type="FunFam" id="2.60.40.1120:FF:000004">
    <property type="entry name" value="Carboxypeptidase E"/>
    <property type="match status" value="1"/>
</dbReference>
<dbReference type="PROSITE" id="PS00132">
    <property type="entry name" value="CARBOXYPEPT_ZN_1"/>
    <property type="match status" value="2"/>
</dbReference>
<organism evidence="11 12">
    <name type="scientific">Paramuricea clavata</name>
    <name type="common">Red gorgonian</name>
    <name type="synonym">Violescent sea-whip</name>
    <dbReference type="NCBI Taxonomy" id="317549"/>
    <lineage>
        <taxon>Eukaryota</taxon>
        <taxon>Metazoa</taxon>
        <taxon>Cnidaria</taxon>
        <taxon>Anthozoa</taxon>
        <taxon>Octocorallia</taxon>
        <taxon>Malacalcyonacea</taxon>
        <taxon>Plexauridae</taxon>
        <taxon>Paramuricea</taxon>
    </lineage>
</organism>
<dbReference type="SUPFAM" id="SSF53187">
    <property type="entry name" value="Zn-dependent exopeptidases"/>
    <property type="match status" value="3"/>
</dbReference>
<evidence type="ECO:0000256" key="2">
    <source>
        <dbReference type="ARBA" id="ARBA00005988"/>
    </source>
</evidence>
<keyword evidence="5" id="KW-0479">Metal-binding</keyword>
<dbReference type="GO" id="GO:0006518">
    <property type="term" value="P:peptide metabolic process"/>
    <property type="evidence" value="ECO:0007669"/>
    <property type="project" value="TreeGrafter"/>
</dbReference>
<dbReference type="PROSITE" id="PS00133">
    <property type="entry name" value="CARBOXYPEPT_ZN_2"/>
    <property type="match status" value="2"/>
</dbReference>
<keyword evidence="6" id="KW-0378">Hydrolase</keyword>
<reference evidence="11" key="1">
    <citation type="submission" date="2020-04" db="EMBL/GenBank/DDBJ databases">
        <authorList>
            <person name="Alioto T."/>
            <person name="Alioto T."/>
            <person name="Gomez Garrido J."/>
        </authorList>
    </citation>
    <scope>NUCLEOTIDE SEQUENCE</scope>
    <source>
        <strain evidence="11">A484AB</strain>
    </source>
</reference>
<dbReference type="GO" id="GO:0016485">
    <property type="term" value="P:protein processing"/>
    <property type="evidence" value="ECO:0007669"/>
    <property type="project" value="TreeGrafter"/>
</dbReference>
<dbReference type="InterPro" id="IPR057247">
    <property type="entry name" value="CARBOXYPEPT_ZN_2"/>
</dbReference>
<keyword evidence="12" id="KW-1185">Reference proteome</keyword>
<comment type="similarity">
    <text evidence="2 9">Belongs to the peptidase M14 family.</text>
</comment>
<dbReference type="InterPro" id="IPR008969">
    <property type="entry name" value="CarboxyPept-like_regulatory"/>
</dbReference>
<dbReference type="Proteomes" id="UP001152795">
    <property type="component" value="Unassembled WGS sequence"/>
</dbReference>
<evidence type="ECO:0000256" key="6">
    <source>
        <dbReference type="ARBA" id="ARBA00022801"/>
    </source>
</evidence>
<evidence type="ECO:0000256" key="3">
    <source>
        <dbReference type="ARBA" id="ARBA00022645"/>
    </source>
</evidence>
<dbReference type="InterPro" id="IPR000834">
    <property type="entry name" value="Peptidase_M14"/>
</dbReference>
<feature type="domain" description="Peptidase M14" evidence="10">
    <location>
        <begin position="437"/>
        <end position="728"/>
    </location>
</feature>
<feature type="domain" description="Peptidase M14" evidence="10">
    <location>
        <begin position="3"/>
        <end position="296"/>
    </location>
</feature>
<dbReference type="Pfam" id="PF00246">
    <property type="entry name" value="Peptidase_M14"/>
    <property type="match status" value="2"/>
</dbReference>
<dbReference type="InterPro" id="IPR050753">
    <property type="entry name" value="Peptidase_M14_domain"/>
</dbReference>
<dbReference type="SUPFAM" id="SSF49464">
    <property type="entry name" value="Carboxypeptidase regulatory domain-like"/>
    <property type="match status" value="2"/>
</dbReference>
<gene>
    <name evidence="11" type="ORF">PACLA_8A025232</name>
</gene>
<dbReference type="PANTHER" id="PTHR11532">
    <property type="entry name" value="PROTEASE M14 CARBOXYPEPTIDASE"/>
    <property type="match status" value="1"/>
</dbReference>
<dbReference type="OrthoDB" id="5980922at2759"/>
<dbReference type="AlphaFoldDB" id="A0A7D9EL22"/>
<comment type="caution">
    <text evidence="9">Lacks conserved residue(s) required for the propagation of feature annotation.</text>
</comment>
<evidence type="ECO:0000256" key="5">
    <source>
        <dbReference type="ARBA" id="ARBA00022723"/>
    </source>
</evidence>
<dbReference type="CDD" id="cd11308">
    <property type="entry name" value="Peptidase_M14NE-CP-C_like"/>
    <property type="match status" value="2"/>
</dbReference>
<dbReference type="PANTHER" id="PTHR11532:SF73">
    <property type="entry name" value="CARBOXYPEPTIDASE D"/>
    <property type="match status" value="1"/>
</dbReference>
<feature type="active site" description="Proton donor/acceptor" evidence="9">
    <location>
        <position position="698"/>
    </location>
</feature>
<evidence type="ECO:0000259" key="10">
    <source>
        <dbReference type="PROSITE" id="PS52035"/>
    </source>
</evidence>
<evidence type="ECO:0000313" key="12">
    <source>
        <dbReference type="Proteomes" id="UP001152795"/>
    </source>
</evidence>
<keyword evidence="8" id="KW-0325">Glycoprotein</keyword>
<feature type="domain" description="Peptidase M14" evidence="10">
    <location>
        <begin position="858"/>
        <end position="912"/>
    </location>
</feature>
<feature type="active site" description="Proton donor/acceptor" evidence="9">
    <location>
        <position position="266"/>
    </location>
</feature>
<name>A0A7D9EL22_PARCT</name>
<dbReference type="FunFam" id="3.40.630.10:FF:000020">
    <property type="entry name" value="Carboxypeptidase D"/>
    <property type="match status" value="2"/>
</dbReference>
<proteinExistence type="inferred from homology"/>
<sequence>MDHYVHYEELTKLLKRLTDKYASISKLHSIGKSVQGRDLWAVQITDKINEVEPGEPMFKYVGNMHGNEAIGRQVLIYLIEYLLKNYKHQPRVTKLIDTTNIYIMPSMNPDGFEAASEGDCAGIQGRPNANGKDLNRNFPDQFNNWATYNIEHDAQPETRAIINWVRNSRFVLSANLHGGSLVASYPFDSNSVHIAQDVASPTPDNSVFRHLATVYATKHRTMSKGDPTCHEHFPGGITNGAKWYDVPGGMEDINYLLSNCFEITLELSCCKYPTANHLEQEWAKNKEALLSYIEETHNGVHGFVKDQNGKPILDAVVHVQGIKHNVTTAKNGDFWRLLVPGDYQVYACAKGHRCVMKKINVPKTGHVNVEFQLPVDENANPIEDLLLRMRRDLSNSFSPLTTSPMHYLTDSTLGYIPFSANDLKDVFSKWSKPLTFIHHNYDQMTTFLQNYAKGFPEITKLYTIGKSVEGRELWVLEISDNPGKHEPGEPEFKYVGNMHGNEVVGREMLLLLIKVLCVNYKSYPQIGAIVKNTRIHIMPSMNPDGYEQAIIGDDRAGRENVHNVDLNRDFPDRFDSDAEIRSKIRQPETLALIKWITSNPFVLSANLHGGSLVANYPYDNTPDGQVAYSKSPDDALFRELALTYSNAHPVMNHAKSCPGYSDEIFEKGITNGAKWYVVNGGMQDFNYLHSNCFEITVEMGCTKFPKADRLHSYWDAHKLPLILFMTQVHKGVRGFVMSDDGKLLKRAVITVSGINHMVYTADDGDYWRLLLPGTYNIMAAADGYDSEKKEIIVPHGLALVVNFTLKATKKKPTLSQILPHVVGKPHSDGQKEDVHTLQSTKQPITIKPQYISGFASWSHHNYKQMIAFFENFSQAYSDITSQTSIGESIEGRKIYSFEVSEDAGIPKEGRHQ</sequence>
<dbReference type="Gene3D" id="2.60.40.1120">
    <property type="entry name" value="Carboxypeptidase-like, regulatory domain"/>
    <property type="match status" value="2"/>
</dbReference>
<evidence type="ECO:0000256" key="7">
    <source>
        <dbReference type="ARBA" id="ARBA00022833"/>
    </source>
</evidence>
<evidence type="ECO:0000256" key="1">
    <source>
        <dbReference type="ARBA" id="ARBA00001947"/>
    </source>
</evidence>
<dbReference type="InterPro" id="IPR057246">
    <property type="entry name" value="CARBOXYPEPT_ZN_1"/>
</dbReference>
<accession>A0A7D9EL22</accession>
<protein>
    <submittedName>
        <fullName evidence="11">Carboxypeptidase D</fullName>
    </submittedName>
</protein>
<keyword evidence="7" id="KW-0862">Zinc</keyword>
<evidence type="ECO:0000256" key="9">
    <source>
        <dbReference type="PROSITE-ProRule" id="PRU01379"/>
    </source>
</evidence>
<dbReference type="Pfam" id="PF13620">
    <property type="entry name" value="CarboxypepD_reg"/>
    <property type="match status" value="2"/>
</dbReference>
<evidence type="ECO:0000256" key="8">
    <source>
        <dbReference type="ARBA" id="ARBA00023180"/>
    </source>
</evidence>
<dbReference type="CDD" id="cd03858">
    <property type="entry name" value="M14_CP_N-E_like"/>
    <property type="match status" value="1"/>
</dbReference>
<dbReference type="Gene3D" id="3.40.630.10">
    <property type="entry name" value="Zn peptidases"/>
    <property type="match status" value="3"/>
</dbReference>
<comment type="caution">
    <text evidence="11">The sequence shown here is derived from an EMBL/GenBank/DDBJ whole genome shotgun (WGS) entry which is preliminary data.</text>
</comment>
<dbReference type="CDD" id="cd03868">
    <property type="entry name" value="M14_CPD_I"/>
    <property type="match status" value="1"/>
</dbReference>
<dbReference type="PROSITE" id="PS52035">
    <property type="entry name" value="PEPTIDASE_M14"/>
    <property type="match status" value="3"/>
</dbReference>
<feature type="non-terminal residue" evidence="11">
    <location>
        <position position="1"/>
    </location>
</feature>
<evidence type="ECO:0000256" key="4">
    <source>
        <dbReference type="ARBA" id="ARBA00022670"/>
    </source>
</evidence>
<dbReference type="GO" id="GO:0004181">
    <property type="term" value="F:metallocarboxypeptidase activity"/>
    <property type="evidence" value="ECO:0007669"/>
    <property type="project" value="InterPro"/>
</dbReference>
<dbReference type="EMBL" id="CACRXK020006571">
    <property type="protein sequence ID" value="CAB4009778.1"/>
    <property type="molecule type" value="Genomic_DNA"/>
</dbReference>
<keyword evidence="3 11" id="KW-0121">Carboxypeptidase</keyword>
<dbReference type="SMART" id="SM00631">
    <property type="entry name" value="Zn_pept"/>
    <property type="match status" value="2"/>
</dbReference>
<dbReference type="GO" id="GO:0005615">
    <property type="term" value="C:extracellular space"/>
    <property type="evidence" value="ECO:0007669"/>
    <property type="project" value="TreeGrafter"/>
</dbReference>
<dbReference type="PRINTS" id="PR00765">
    <property type="entry name" value="CRBOXYPTASEA"/>
</dbReference>
<keyword evidence="4" id="KW-0645">Protease</keyword>
<dbReference type="GO" id="GO:0008270">
    <property type="term" value="F:zinc ion binding"/>
    <property type="evidence" value="ECO:0007669"/>
    <property type="project" value="InterPro"/>
</dbReference>
<evidence type="ECO:0000313" key="11">
    <source>
        <dbReference type="EMBL" id="CAB4009778.1"/>
    </source>
</evidence>
<comment type="cofactor">
    <cofactor evidence="1">
        <name>Zn(2+)</name>
        <dbReference type="ChEBI" id="CHEBI:29105"/>
    </cofactor>
</comment>